<keyword evidence="3" id="KW-1185">Reference proteome</keyword>
<dbReference type="EMBL" id="JANPWB010000006">
    <property type="protein sequence ID" value="KAJ1181856.1"/>
    <property type="molecule type" value="Genomic_DNA"/>
</dbReference>
<dbReference type="InterPro" id="IPR036051">
    <property type="entry name" value="KRAB_dom_sf"/>
</dbReference>
<dbReference type="SMART" id="SM00349">
    <property type="entry name" value="KRAB"/>
    <property type="match status" value="1"/>
</dbReference>
<dbReference type="PROSITE" id="PS50805">
    <property type="entry name" value="KRAB"/>
    <property type="match status" value="1"/>
</dbReference>
<dbReference type="SUPFAM" id="SSF109640">
    <property type="entry name" value="KRAB domain (Kruppel-associated box)"/>
    <property type="match status" value="1"/>
</dbReference>
<proteinExistence type="predicted"/>
<evidence type="ECO:0000313" key="2">
    <source>
        <dbReference type="EMBL" id="KAJ1181856.1"/>
    </source>
</evidence>
<dbReference type="PANTHER" id="PTHR23232:SF118">
    <property type="entry name" value="ZINC FINGER PROTEIN 746"/>
    <property type="match status" value="1"/>
</dbReference>
<dbReference type="CDD" id="cd07765">
    <property type="entry name" value="KRAB_A-box"/>
    <property type="match status" value="1"/>
</dbReference>
<dbReference type="Pfam" id="PF01352">
    <property type="entry name" value="KRAB"/>
    <property type="match status" value="1"/>
</dbReference>
<dbReference type="InterPro" id="IPR001909">
    <property type="entry name" value="KRAB"/>
</dbReference>
<dbReference type="Proteomes" id="UP001066276">
    <property type="component" value="Chromosome 3_2"/>
</dbReference>
<feature type="domain" description="KRAB" evidence="1">
    <location>
        <begin position="37"/>
        <end position="145"/>
    </location>
</feature>
<sequence length="260" mass="29418">MRTKLSKPSTGIKSAYACVNVKERRNMSAQNSKKGPVTFHDVAAYFSTEEWKLLHEWQKELYRNVMKDIQQALMSLGPLIATSVFSLRAKDQKDLCSMDHQGFEGKAGIDCVLSDTLTSPDVIFGMNSDEDQYGEEVQDTNGRQSLDRSSTGHKTIIPIISLSIKEEEDSYPMSHQDTVRRESIACHTEERTIFTEEVSFGIKGEAQGYSYNVQNSGRNRHIDNTTVGLVMPNLVHKENTCFQESSEARRIGKYEDYAVR</sequence>
<dbReference type="AlphaFoldDB" id="A0AAV7U0C5"/>
<dbReference type="PANTHER" id="PTHR23232">
    <property type="entry name" value="KRAB DOMAIN C2H2 ZINC FINGER"/>
    <property type="match status" value="1"/>
</dbReference>
<dbReference type="Gene3D" id="6.10.140.140">
    <property type="match status" value="1"/>
</dbReference>
<dbReference type="InterPro" id="IPR050169">
    <property type="entry name" value="Krueppel_C2H2_ZnF"/>
</dbReference>
<dbReference type="GO" id="GO:0006355">
    <property type="term" value="P:regulation of DNA-templated transcription"/>
    <property type="evidence" value="ECO:0007669"/>
    <property type="project" value="InterPro"/>
</dbReference>
<reference evidence="2" key="1">
    <citation type="journal article" date="2022" name="bioRxiv">
        <title>Sequencing and chromosome-scale assembly of the giantPleurodeles waltlgenome.</title>
        <authorList>
            <person name="Brown T."/>
            <person name="Elewa A."/>
            <person name="Iarovenko S."/>
            <person name="Subramanian E."/>
            <person name="Araus A.J."/>
            <person name="Petzold A."/>
            <person name="Susuki M."/>
            <person name="Suzuki K.-i.T."/>
            <person name="Hayashi T."/>
            <person name="Toyoda A."/>
            <person name="Oliveira C."/>
            <person name="Osipova E."/>
            <person name="Leigh N.D."/>
            <person name="Simon A."/>
            <person name="Yun M.H."/>
        </authorList>
    </citation>
    <scope>NUCLEOTIDE SEQUENCE</scope>
    <source>
        <strain evidence="2">20211129_DDA</strain>
        <tissue evidence="2">Liver</tissue>
    </source>
</reference>
<protein>
    <recommendedName>
        <fullName evidence="1">KRAB domain-containing protein</fullName>
    </recommendedName>
</protein>
<comment type="caution">
    <text evidence="2">The sequence shown here is derived from an EMBL/GenBank/DDBJ whole genome shotgun (WGS) entry which is preliminary data.</text>
</comment>
<evidence type="ECO:0000313" key="3">
    <source>
        <dbReference type="Proteomes" id="UP001066276"/>
    </source>
</evidence>
<name>A0AAV7U0C5_PLEWA</name>
<evidence type="ECO:0000259" key="1">
    <source>
        <dbReference type="PROSITE" id="PS50805"/>
    </source>
</evidence>
<organism evidence="2 3">
    <name type="scientific">Pleurodeles waltl</name>
    <name type="common">Iberian ribbed newt</name>
    <dbReference type="NCBI Taxonomy" id="8319"/>
    <lineage>
        <taxon>Eukaryota</taxon>
        <taxon>Metazoa</taxon>
        <taxon>Chordata</taxon>
        <taxon>Craniata</taxon>
        <taxon>Vertebrata</taxon>
        <taxon>Euteleostomi</taxon>
        <taxon>Amphibia</taxon>
        <taxon>Batrachia</taxon>
        <taxon>Caudata</taxon>
        <taxon>Salamandroidea</taxon>
        <taxon>Salamandridae</taxon>
        <taxon>Pleurodelinae</taxon>
        <taxon>Pleurodeles</taxon>
    </lineage>
</organism>
<accession>A0AAV7U0C5</accession>
<gene>
    <name evidence="2" type="ORF">NDU88_007055</name>
</gene>